<gene>
    <name evidence="3" type="ORF">SAMN05421686_109145</name>
</gene>
<keyword evidence="1" id="KW-0472">Membrane</keyword>
<feature type="domain" description="Guanylate cyclase" evidence="2">
    <location>
        <begin position="228"/>
        <end position="363"/>
    </location>
</feature>
<dbReference type="AlphaFoldDB" id="A0A1N7PFB6"/>
<dbReference type="InterPro" id="IPR001054">
    <property type="entry name" value="A/G_cyclase"/>
</dbReference>
<dbReference type="GO" id="GO:0035556">
    <property type="term" value="P:intracellular signal transduction"/>
    <property type="evidence" value="ECO:0007669"/>
    <property type="project" value="InterPro"/>
</dbReference>
<dbReference type="Proteomes" id="UP000185639">
    <property type="component" value="Unassembled WGS sequence"/>
</dbReference>
<reference evidence="4" key="1">
    <citation type="submission" date="2017-01" db="EMBL/GenBank/DDBJ databases">
        <authorList>
            <person name="Varghese N."/>
            <person name="Submissions S."/>
        </authorList>
    </citation>
    <scope>NUCLEOTIDE SEQUENCE [LARGE SCALE GENOMIC DNA]</scope>
    <source>
        <strain evidence="4">DSM 24913</strain>
    </source>
</reference>
<dbReference type="Gene3D" id="3.30.70.1230">
    <property type="entry name" value="Nucleotide cyclase"/>
    <property type="match status" value="1"/>
</dbReference>
<evidence type="ECO:0000259" key="2">
    <source>
        <dbReference type="PROSITE" id="PS50125"/>
    </source>
</evidence>
<evidence type="ECO:0000313" key="4">
    <source>
        <dbReference type="Proteomes" id="UP000185639"/>
    </source>
</evidence>
<feature type="transmembrane region" description="Helical" evidence="1">
    <location>
        <begin position="152"/>
        <end position="172"/>
    </location>
</feature>
<feature type="transmembrane region" description="Helical" evidence="1">
    <location>
        <begin position="121"/>
        <end position="140"/>
    </location>
</feature>
<feature type="transmembrane region" description="Helical" evidence="1">
    <location>
        <begin position="86"/>
        <end position="109"/>
    </location>
</feature>
<dbReference type="OrthoDB" id="9806704at2"/>
<dbReference type="InterPro" id="IPR029787">
    <property type="entry name" value="Nucleotide_cyclase"/>
</dbReference>
<dbReference type="PANTHER" id="PTHR43081">
    <property type="entry name" value="ADENYLATE CYCLASE, TERMINAL-DIFFERENTIATION SPECIFIC-RELATED"/>
    <property type="match status" value="1"/>
</dbReference>
<name>A0A1N7PFB6_9GAMM</name>
<feature type="transmembrane region" description="Helical" evidence="1">
    <location>
        <begin position="49"/>
        <end position="65"/>
    </location>
</feature>
<dbReference type="STRING" id="484498.SAMN05421686_109145"/>
<dbReference type="PROSITE" id="PS50125">
    <property type="entry name" value="GUANYLATE_CYCLASE_2"/>
    <property type="match status" value="1"/>
</dbReference>
<dbReference type="EMBL" id="FTOH01000009">
    <property type="protein sequence ID" value="SIT09220.1"/>
    <property type="molecule type" value="Genomic_DNA"/>
</dbReference>
<organism evidence="3 4">
    <name type="scientific">Thalassolituus maritimus</name>
    <dbReference type="NCBI Taxonomy" id="484498"/>
    <lineage>
        <taxon>Bacteria</taxon>
        <taxon>Pseudomonadati</taxon>
        <taxon>Pseudomonadota</taxon>
        <taxon>Gammaproteobacteria</taxon>
        <taxon>Oceanospirillales</taxon>
        <taxon>Oceanospirillaceae</taxon>
        <taxon>Thalassolituus</taxon>
    </lineage>
</organism>
<protein>
    <submittedName>
        <fullName evidence="3">Adenylate cyclase, class 3</fullName>
    </submittedName>
</protein>
<dbReference type="RefSeq" id="WP_084189010.1">
    <property type="nucleotide sequence ID" value="NZ_FTOH01000009.1"/>
</dbReference>
<sequence length="488" mass="54587">MSSSQAQAQFHETTLPKQDYVARIFGYAVAAVSVYTGIHFGYFPESSDGIAMFALLYPHLVYFASGPFRRRKAYTTRQFLIHGDALLCGIFLGLINFPIEIVVLFAVMINTSFIVVGSLTAWAFCIISLVSGAGAAYLLTGYTQPAPVPYEVFVATAAGVGFHLALTAHNSYRQARDLMRLKMKFQGQVERFQALSHQVSKYVAPQIWESIFSGRRQVRLETQRKKLVVFFSDIVGFSALSEQMEAESFTDLLNTYLTDMSHIALKYGGTIDKFIGDGIMIFFGDPKTKGTKRDALACVSMAIEMRNHMEVLRQRWADQGISAPLQIRMGISTGYCTVGNFGTESRMDYTIIGKEVNLASRLETEATPGEILVSQDTYTLIRDKIDCRSRGNAIVKGFRDPIPTFEVRDYRSQDDSNERQFIQESEGFSLRLDRDQMTEAERLKAAETLEKAARRLRINHNADASDVTTDAVTESSTLRKFPLSSGMD</sequence>
<dbReference type="Pfam" id="PF00211">
    <property type="entry name" value="Guanylate_cyc"/>
    <property type="match status" value="1"/>
</dbReference>
<dbReference type="PANTHER" id="PTHR43081:SF18">
    <property type="entry name" value="BLL7624 PROTEIN"/>
    <property type="match status" value="1"/>
</dbReference>
<dbReference type="InterPro" id="IPR007894">
    <property type="entry name" value="MASE2"/>
</dbReference>
<proteinExistence type="predicted"/>
<evidence type="ECO:0000256" key="1">
    <source>
        <dbReference type="SAM" id="Phobius"/>
    </source>
</evidence>
<dbReference type="SMART" id="SM00044">
    <property type="entry name" value="CYCc"/>
    <property type="match status" value="1"/>
</dbReference>
<feature type="transmembrane region" description="Helical" evidence="1">
    <location>
        <begin position="20"/>
        <end position="43"/>
    </location>
</feature>
<keyword evidence="1" id="KW-1133">Transmembrane helix</keyword>
<dbReference type="GO" id="GO:0006171">
    <property type="term" value="P:cAMP biosynthetic process"/>
    <property type="evidence" value="ECO:0007669"/>
    <property type="project" value="TreeGrafter"/>
</dbReference>
<dbReference type="SUPFAM" id="SSF55073">
    <property type="entry name" value="Nucleotide cyclase"/>
    <property type="match status" value="1"/>
</dbReference>
<keyword evidence="1" id="KW-0812">Transmembrane</keyword>
<dbReference type="InterPro" id="IPR050697">
    <property type="entry name" value="Adenylyl/Guanylyl_Cyclase_3/4"/>
</dbReference>
<evidence type="ECO:0000313" key="3">
    <source>
        <dbReference type="EMBL" id="SIT09220.1"/>
    </source>
</evidence>
<dbReference type="Pfam" id="PF05230">
    <property type="entry name" value="MASE2"/>
    <property type="match status" value="1"/>
</dbReference>
<dbReference type="GO" id="GO:0004016">
    <property type="term" value="F:adenylate cyclase activity"/>
    <property type="evidence" value="ECO:0007669"/>
    <property type="project" value="UniProtKB-ARBA"/>
</dbReference>
<dbReference type="CDD" id="cd07302">
    <property type="entry name" value="CHD"/>
    <property type="match status" value="1"/>
</dbReference>
<keyword evidence="4" id="KW-1185">Reference proteome</keyword>
<accession>A0A1N7PFB6</accession>